<evidence type="ECO:0000313" key="2">
    <source>
        <dbReference type="EMBL" id="KAL0201239.1"/>
    </source>
</evidence>
<dbReference type="AlphaFoldDB" id="A0ABD0RRT3"/>
<organism evidence="2 3">
    <name type="scientific">Cirrhinus mrigala</name>
    <name type="common">Mrigala</name>
    <dbReference type="NCBI Taxonomy" id="683832"/>
    <lineage>
        <taxon>Eukaryota</taxon>
        <taxon>Metazoa</taxon>
        <taxon>Chordata</taxon>
        <taxon>Craniata</taxon>
        <taxon>Vertebrata</taxon>
        <taxon>Euteleostomi</taxon>
        <taxon>Actinopterygii</taxon>
        <taxon>Neopterygii</taxon>
        <taxon>Teleostei</taxon>
        <taxon>Ostariophysi</taxon>
        <taxon>Cypriniformes</taxon>
        <taxon>Cyprinidae</taxon>
        <taxon>Labeoninae</taxon>
        <taxon>Labeonini</taxon>
        <taxon>Cirrhinus</taxon>
    </lineage>
</organism>
<evidence type="ECO:0000313" key="3">
    <source>
        <dbReference type="Proteomes" id="UP001529510"/>
    </source>
</evidence>
<accession>A0ABD0RRT3</accession>
<dbReference type="Pfam" id="PF00405">
    <property type="entry name" value="Transferrin"/>
    <property type="match status" value="1"/>
</dbReference>
<comment type="caution">
    <text evidence="2">The sequence shown here is derived from an EMBL/GenBank/DDBJ whole genome shotgun (WGS) entry which is preliminary data.</text>
</comment>
<dbReference type="Gene3D" id="3.40.190.10">
    <property type="entry name" value="Periplasmic binding protein-like II"/>
    <property type="match status" value="1"/>
</dbReference>
<evidence type="ECO:0000259" key="1">
    <source>
        <dbReference type="PROSITE" id="PS51408"/>
    </source>
</evidence>
<feature type="domain" description="Transferrin-like" evidence="1">
    <location>
        <begin position="1"/>
        <end position="57"/>
    </location>
</feature>
<dbReference type="SUPFAM" id="SSF53850">
    <property type="entry name" value="Periplasmic binding protein-like II"/>
    <property type="match status" value="1"/>
</dbReference>
<dbReference type="PROSITE" id="PS51408">
    <property type="entry name" value="TRANSFERRIN_LIKE_4"/>
    <property type="match status" value="1"/>
</dbReference>
<sequence>VGDFFGYSCVPGVKDPEHDPKGNNPRNLCEACIGDENDRHICANNPRERHFGEAGAL</sequence>
<name>A0ABD0RRT3_CIRMR</name>
<feature type="non-terminal residue" evidence="2">
    <location>
        <position position="1"/>
    </location>
</feature>
<keyword evidence="3" id="KW-1185">Reference proteome</keyword>
<gene>
    <name evidence="2" type="ORF">M9458_004426</name>
</gene>
<dbReference type="EMBL" id="JAMKFB020000002">
    <property type="protein sequence ID" value="KAL0201239.1"/>
    <property type="molecule type" value="Genomic_DNA"/>
</dbReference>
<dbReference type="Proteomes" id="UP001529510">
    <property type="component" value="Unassembled WGS sequence"/>
</dbReference>
<protein>
    <recommendedName>
        <fullName evidence="1">Transferrin-like domain-containing protein</fullName>
    </recommendedName>
</protein>
<dbReference type="InterPro" id="IPR001156">
    <property type="entry name" value="Transferrin-like_dom"/>
</dbReference>
<proteinExistence type="predicted"/>
<feature type="non-terminal residue" evidence="2">
    <location>
        <position position="57"/>
    </location>
</feature>
<reference evidence="2 3" key="1">
    <citation type="submission" date="2024-05" db="EMBL/GenBank/DDBJ databases">
        <title>Genome sequencing and assembly of Indian major carp, Cirrhinus mrigala (Hamilton, 1822).</title>
        <authorList>
            <person name="Mohindra V."/>
            <person name="Chowdhury L.M."/>
            <person name="Lal K."/>
            <person name="Jena J.K."/>
        </authorList>
    </citation>
    <scope>NUCLEOTIDE SEQUENCE [LARGE SCALE GENOMIC DNA]</scope>
    <source>
        <strain evidence="2">CM1030</strain>
        <tissue evidence="2">Blood</tissue>
    </source>
</reference>